<feature type="domain" description="Peptidase S49" evidence="8">
    <location>
        <begin position="371"/>
        <end position="523"/>
    </location>
</feature>
<dbReference type="RefSeq" id="WP_274266456.1">
    <property type="nucleotide sequence ID" value="NZ_CP117880.1"/>
</dbReference>
<evidence type="ECO:0000313" key="9">
    <source>
        <dbReference type="EMBL" id="WDF67729.1"/>
    </source>
</evidence>
<dbReference type="PIRSF" id="PIRSF001217">
    <property type="entry name" value="Protease_4_SppA"/>
    <property type="match status" value="1"/>
</dbReference>
<feature type="domain" description="Peptidase S49" evidence="8">
    <location>
        <begin position="127"/>
        <end position="280"/>
    </location>
</feature>
<keyword evidence="3" id="KW-0645">Protease</keyword>
<dbReference type="PANTHER" id="PTHR33209">
    <property type="entry name" value="PROTEASE 4"/>
    <property type="match status" value="1"/>
</dbReference>
<proteinExistence type="inferred from homology"/>
<dbReference type="NCBIfam" id="TIGR00705">
    <property type="entry name" value="SppA_67K"/>
    <property type="match status" value="1"/>
</dbReference>
<keyword evidence="5" id="KW-0720">Serine protease</keyword>
<evidence type="ECO:0000256" key="1">
    <source>
        <dbReference type="ARBA" id="ARBA00004370"/>
    </source>
</evidence>
<reference evidence="9 10" key="1">
    <citation type="submission" date="2023-02" db="EMBL/GenBank/DDBJ databases">
        <title>Genome sequence of Sphingobacterium sp. KACC 22765.</title>
        <authorList>
            <person name="Kim S."/>
            <person name="Heo J."/>
            <person name="Kwon S.-W."/>
        </authorList>
    </citation>
    <scope>NUCLEOTIDE SEQUENCE [LARGE SCALE GENOMIC DNA]</scope>
    <source>
        <strain evidence="9 10">KACC 22765</strain>
    </source>
</reference>
<evidence type="ECO:0000256" key="2">
    <source>
        <dbReference type="ARBA" id="ARBA00008683"/>
    </source>
</evidence>
<dbReference type="Pfam" id="PF01343">
    <property type="entry name" value="Peptidase_S49"/>
    <property type="match status" value="2"/>
</dbReference>
<keyword evidence="7" id="KW-1133">Transmembrane helix</keyword>
<dbReference type="InterPro" id="IPR047272">
    <property type="entry name" value="S49_SppA_C"/>
</dbReference>
<evidence type="ECO:0000256" key="5">
    <source>
        <dbReference type="ARBA" id="ARBA00022825"/>
    </source>
</evidence>
<keyword evidence="4" id="KW-0378">Hydrolase</keyword>
<feature type="transmembrane region" description="Helical" evidence="7">
    <location>
        <begin position="7"/>
        <end position="31"/>
    </location>
</feature>
<gene>
    <name evidence="9" type="primary">sppA</name>
    <name evidence="9" type="ORF">PQ465_15635</name>
</gene>
<evidence type="ECO:0000256" key="6">
    <source>
        <dbReference type="ARBA" id="ARBA00023136"/>
    </source>
</evidence>
<dbReference type="Gene3D" id="3.90.226.10">
    <property type="entry name" value="2-enoyl-CoA Hydratase, Chain A, domain 1"/>
    <property type="match status" value="3"/>
</dbReference>
<organism evidence="9 10">
    <name type="scientific">Sphingobacterium oryzagri</name>
    <dbReference type="NCBI Taxonomy" id="3025669"/>
    <lineage>
        <taxon>Bacteria</taxon>
        <taxon>Pseudomonadati</taxon>
        <taxon>Bacteroidota</taxon>
        <taxon>Sphingobacteriia</taxon>
        <taxon>Sphingobacteriales</taxon>
        <taxon>Sphingobacteriaceae</taxon>
        <taxon>Sphingobacterium</taxon>
    </lineage>
</organism>
<dbReference type="InterPro" id="IPR047217">
    <property type="entry name" value="S49_SppA_67K_type_N"/>
</dbReference>
<dbReference type="CDD" id="cd07023">
    <property type="entry name" value="S49_Sppa_N_C"/>
    <property type="match status" value="1"/>
</dbReference>
<name>A0ABY7WDK1_9SPHI</name>
<dbReference type="NCBIfam" id="TIGR00706">
    <property type="entry name" value="SppA_dom"/>
    <property type="match status" value="1"/>
</dbReference>
<dbReference type="EMBL" id="CP117880">
    <property type="protein sequence ID" value="WDF67729.1"/>
    <property type="molecule type" value="Genomic_DNA"/>
</dbReference>
<protein>
    <submittedName>
        <fullName evidence="9">Signal peptide peptidase SppA</fullName>
    </submittedName>
</protein>
<evidence type="ECO:0000259" key="8">
    <source>
        <dbReference type="Pfam" id="PF01343"/>
    </source>
</evidence>
<keyword evidence="6 7" id="KW-0472">Membrane</keyword>
<dbReference type="SUPFAM" id="SSF52096">
    <property type="entry name" value="ClpP/crotonase"/>
    <property type="match status" value="2"/>
</dbReference>
<keyword evidence="7" id="KW-0812">Transmembrane</keyword>
<evidence type="ECO:0000256" key="4">
    <source>
        <dbReference type="ARBA" id="ARBA00022801"/>
    </source>
</evidence>
<evidence type="ECO:0000256" key="7">
    <source>
        <dbReference type="SAM" id="Phobius"/>
    </source>
</evidence>
<comment type="similarity">
    <text evidence="2">Belongs to the peptidase S49 family.</text>
</comment>
<dbReference type="InterPro" id="IPR004635">
    <property type="entry name" value="Pept_S49_SppA"/>
</dbReference>
<dbReference type="InterPro" id="IPR029045">
    <property type="entry name" value="ClpP/crotonase-like_dom_sf"/>
</dbReference>
<dbReference type="CDD" id="cd07018">
    <property type="entry name" value="S49_SppA_67K_type"/>
    <property type="match status" value="1"/>
</dbReference>
<dbReference type="Proteomes" id="UP001221558">
    <property type="component" value="Chromosome"/>
</dbReference>
<dbReference type="InterPro" id="IPR004634">
    <property type="entry name" value="Pept_S49_pIV"/>
</dbReference>
<accession>A0ABY7WDK1</accession>
<keyword evidence="10" id="KW-1185">Reference proteome</keyword>
<comment type="subcellular location">
    <subcellularLocation>
        <location evidence="1">Membrane</location>
    </subcellularLocation>
</comment>
<evidence type="ECO:0000313" key="10">
    <source>
        <dbReference type="Proteomes" id="UP001221558"/>
    </source>
</evidence>
<evidence type="ECO:0000256" key="3">
    <source>
        <dbReference type="ARBA" id="ARBA00022670"/>
    </source>
</evidence>
<dbReference type="InterPro" id="IPR002142">
    <property type="entry name" value="Peptidase_S49"/>
</dbReference>
<dbReference type="PANTHER" id="PTHR33209:SF1">
    <property type="entry name" value="PEPTIDASE S49 DOMAIN-CONTAINING PROTEIN"/>
    <property type="match status" value="1"/>
</dbReference>
<sequence length="588" mass="64696">MRSFFKYVLATVTGIGIVVVLFFFLVIGIIMNALSKVSSSSETDVPSNAVLYISLNHEIPERTSENPFDGLNVPGYGDVKSLGLNDIVSRIAAAKEDSRIKGIYLNPTYVNTGMASLKEIRDALIDFKSSGKFIVAYSDNYTQKAYYLAAVADKIYLNPEGALTFNGLSSSVAFMKEGLDKLGVEMQVVKVGTYKSAVEPFILNEMSPANREQMTAYLESMYRSFLANISDSRKIPVDSLRMVADNYLLRNAEEAVRYKFVDAVMYKDELLTTLKKRLDVAEKKDVPSVSILDYTGKSEKEQTGSRIAVVYAYGDIVDGEGSESNIGGDRFSRELRKLRRDDRVKAVVLRVNSPGGSALASDIIAREIELTKKVKPIVVSMGDYAASGGYYISALADSIFAEKETLTGSIGVFGLIPNFQGLMHNKLGIHLDEVKTGRFSDLMSSPDRPLTEEERAIVQGEVNRVYGTFIGKVAQGRKISTQAVDSIGQGRVWTGEQALGNGLVDGIGGIDRAIRAAAAKAKLNDYKVMYYPTVKDPFSSFLGTSKERIKAWVLEDDLGAYREYIEQLRTITKSSGIQARLPYSIEVH</sequence>